<comment type="subcellular location">
    <subcellularLocation>
        <location evidence="2">Cell membrane</location>
        <topology evidence="2">Multi-pass membrane protein</topology>
    </subcellularLocation>
</comment>
<reference evidence="14 15" key="1">
    <citation type="submission" date="2021-03" db="EMBL/GenBank/DDBJ databases">
        <title>Genomic Encyclopedia of Type Strains, Phase IV (KMG-IV): sequencing the most valuable type-strain genomes for metagenomic binning, comparative biology and taxonomic classification.</title>
        <authorList>
            <person name="Goeker M."/>
        </authorList>
    </citation>
    <scope>NUCLEOTIDE SEQUENCE [LARGE SCALE GENOMIC DNA]</scope>
    <source>
        <strain evidence="14 15">DSM 24004</strain>
    </source>
</reference>
<name>A0ABS4GHA4_9FIRM</name>
<sequence length="486" mass="53116">MKFFKNRKAKGYKYVDMALDLVEDGDDLNLVDLPKNHLPNNITSKLLYRDIVNIAWPSVLELTLTQLASMVDLMMVGQLGPWALTAVGLTLQPKFLLMIMFMSMNVGATSMVARYKGSGNRENANLILRQALLLTITFSIIASIVGFIFSEPLVKFMGAADAQTLAGGTTYLKIQMVGFIFMALTTTITATLRGVGDSRTAMIYNLTANAVNVIFNYLLIGGNLGFPRLEVAGASLATIIGQLVAFVFAFVYITRGNQYLHLRFKDGFKPNKTALKQIFVIGVPAMIEQLMMRIGIIIYSKTVASLGTVAFAAHQVCMNILSISFMNGQGFAVSATSLTGQSLGKKRPDMANAYVMRTRRTGMIISVIMGIIFIIWGGKIVSLYSDDVTVIEKGAKIMMLVGFIQPFQSSQFILAGALRGAGDTKATAIITFITVLIIRPGLAIILVNFMHLGLEGAWVAFAADQLLRSLFVLLRYSSGKWKSIKI</sequence>
<keyword evidence="7" id="KW-1003">Cell membrane</keyword>
<dbReference type="Proteomes" id="UP001519342">
    <property type="component" value="Unassembled WGS sequence"/>
</dbReference>
<dbReference type="CDD" id="cd13137">
    <property type="entry name" value="MATE_NorM_like"/>
    <property type="match status" value="1"/>
</dbReference>
<evidence type="ECO:0000256" key="11">
    <source>
        <dbReference type="ARBA" id="ARBA00023136"/>
    </source>
</evidence>
<keyword evidence="9 13" id="KW-1133">Transmembrane helix</keyword>
<proteinExistence type="inferred from homology"/>
<evidence type="ECO:0000256" key="2">
    <source>
        <dbReference type="ARBA" id="ARBA00004651"/>
    </source>
</evidence>
<evidence type="ECO:0000256" key="8">
    <source>
        <dbReference type="ARBA" id="ARBA00022692"/>
    </source>
</evidence>
<evidence type="ECO:0000256" key="3">
    <source>
        <dbReference type="ARBA" id="ARBA00010199"/>
    </source>
</evidence>
<dbReference type="PIRSF" id="PIRSF006603">
    <property type="entry name" value="DinF"/>
    <property type="match status" value="1"/>
</dbReference>
<dbReference type="InterPro" id="IPR048279">
    <property type="entry name" value="MdtK-like"/>
</dbReference>
<feature type="transmembrane region" description="Helical" evidence="13">
    <location>
        <begin position="170"/>
        <end position="190"/>
    </location>
</feature>
<gene>
    <name evidence="14" type="ORF">J2Z76_002954</name>
</gene>
<keyword evidence="5" id="KW-0813">Transport</keyword>
<comment type="caution">
    <text evidence="14">The sequence shown here is derived from an EMBL/GenBank/DDBJ whole genome shotgun (WGS) entry which is preliminary data.</text>
</comment>
<feature type="transmembrane region" description="Helical" evidence="13">
    <location>
        <begin position="232"/>
        <end position="253"/>
    </location>
</feature>
<evidence type="ECO:0000256" key="7">
    <source>
        <dbReference type="ARBA" id="ARBA00022475"/>
    </source>
</evidence>
<feature type="transmembrane region" description="Helical" evidence="13">
    <location>
        <begin position="361"/>
        <end position="385"/>
    </location>
</feature>
<feature type="transmembrane region" description="Helical" evidence="13">
    <location>
        <begin position="202"/>
        <end position="220"/>
    </location>
</feature>
<keyword evidence="15" id="KW-1185">Reference proteome</keyword>
<keyword evidence="6" id="KW-0050">Antiport</keyword>
<evidence type="ECO:0000256" key="4">
    <source>
        <dbReference type="ARBA" id="ARBA00020268"/>
    </source>
</evidence>
<evidence type="ECO:0000256" key="13">
    <source>
        <dbReference type="SAM" id="Phobius"/>
    </source>
</evidence>
<accession>A0ABS4GHA4</accession>
<evidence type="ECO:0000313" key="14">
    <source>
        <dbReference type="EMBL" id="MBP1927081.1"/>
    </source>
</evidence>
<evidence type="ECO:0000256" key="10">
    <source>
        <dbReference type="ARBA" id="ARBA00023065"/>
    </source>
</evidence>
<comment type="function">
    <text evidence="1">Multidrug efflux pump.</text>
</comment>
<feature type="transmembrane region" description="Helical" evidence="13">
    <location>
        <begin position="127"/>
        <end position="150"/>
    </location>
</feature>
<dbReference type="Pfam" id="PF01554">
    <property type="entry name" value="MatE"/>
    <property type="match status" value="2"/>
</dbReference>
<feature type="transmembrane region" description="Helical" evidence="13">
    <location>
        <begin position="397"/>
        <end position="417"/>
    </location>
</feature>
<dbReference type="PANTHER" id="PTHR43298">
    <property type="entry name" value="MULTIDRUG RESISTANCE PROTEIN NORM-RELATED"/>
    <property type="match status" value="1"/>
</dbReference>
<evidence type="ECO:0000256" key="1">
    <source>
        <dbReference type="ARBA" id="ARBA00003408"/>
    </source>
</evidence>
<dbReference type="NCBIfam" id="TIGR00797">
    <property type="entry name" value="matE"/>
    <property type="match status" value="1"/>
</dbReference>
<keyword evidence="8 13" id="KW-0812">Transmembrane</keyword>
<feature type="transmembrane region" description="Helical" evidence="13">
    <location>
        <begin position="54"/>
        <end position="75"/>
    </location>
</feature>
<feature type="transmembrane region" description="Helical" evidence="13">
    <location>
        <begin position="95"/>
        <end position="115"/>
    </location>
</feature>
<evidence type="ECO:0000313" key="15">
    <source>
        <dbReference type="Proteomes" id="UP001519342"/>
    </source>
</evidence>
<evidence type="ECO:0000256" key="5">
    <source>
        <dbReference type="ARBA" id="ARBA00022448"/>
    </source>
</evidence>
<dbReference type="InterPro" id="IPR002528">
    <property type="entry name" value="MATE_fam"/>
</dbReference>
<evidence type="ECO:0000256" key="6">
    <source>
        <dbReference type="ARBA" id="ARBA00022449"/>
    </source>
</evidence>
<keyword evidence="10" id="KW-0406">Ion transport</keyword>
<feature type="transmembrane region" description="Helical" evidence="13">
    <location>
        <begin position="429"/>
        <end position="450"/>
    </location>
</feature>
<dbReference type="InterPro" id="IPR050222">
    <property type="entry name" value="MATE_MdtK"/>
</dbReference>
<comment type="similarity">
    <text evidence="3">Belongs to the multi antimicrobial extrusion (MATE) (TC 2.A.66.1) family.</text>
</comment>
<evidence type="ECO:0000256" key="9">
    <source>
        <dbReference type="ARBA" id="ARBA00022989"/>
    </source>
</evidence>
<dbReference type="PANTHER" id="PTHR43298:SF2">
    <property type="entry name" value="FMN_FAD EXPORTER YEEO-RELATED"/>
    <property type="match status" value="1"/>
</dbReference>
<evidence type="ECO:0000256" key="12">
    <source>
        <dbReference type="ARBA" id="ARBA00031636"/>
    </source>
</evidence>
<keyword evidence="11 13" id="KW-0472">Membrane</keyword>
<dbReference type="EMBL" id="JAGGKS010000010">
    <property type="protein sequence ID" value="MBP1927081.1"/>
    <property type="molecule type" value="Genomic_DNA"/>
</dbReference>
<protein>
    <recommendedName>
        <fullName evidence="4">Probable multidrug resistance protein NorM</fullName>
    </recommendedName>
    <alternativeName>
        <fullName evidence="12">Multidrug-efflux transporter</fullName>
    </alternativeName>
</protein>
<dbReference type="RefSeq" id="WP_245210481.1">
    <property type="nucleotide sequence ID" value="NZ_JAGGKS010000010.1"/>
</dbReference>
<organism evidence="14 15">
    <name type="scientific">Sedimentibacter acidaminivorans</name>
    <dbReference type="NCBI Taxonomy" id="913099"/>
    <lineage>
        <taxon>Bacteria</taxon>
        <taxon>Bacillati</taxon>
        <taxon>Bacillota</taxon>
        <taxon>Tissierellia</taxon>
        <taxon>Sedimentibacter</taxon>
    </lineage>
</organism>